<dbReference type="RefSeq" id="WP_168034296.1">
    <property type="nucleotide sequence ID" value="NZ_JAAVNE010000048.1"/>
</dbReference>
<gene>
    <name evidence="2" type="ORF">HEQ75_22105</name>
</gene>
<proteinExistence type="predicted"/>
<dbReference type="Proteomes" id="UP000787635">
    <property type="component" value="Unassembled WGS sequence"/>
</dbReference>
<protein>
    <submittedName>
        <fullName evidence="2">GSCFA domain-containing protein</fullName>
    </submittedName>
</protein>
<evidence type="ECO:0000259" key="1">
    <source>
        <dbReference type="Pfam" id="PF08885"/>
    </source>
</evidence>
<evidence type="ECO:0000313" key="2">
    <source>
        <dbReference type="EMBL" id="NKC33572.1"/>
    </source>
</evidence>
<accession>A0ABX1E8Q6</accession>
<reference evidence="2 3" key="1">
    <citation type="submission" date="2020-03" db="EMBL/GenBank/DDBJ databases">
        <title>Roseomonas selenitidurans sp. nov. isolated from urban soil.</title>
        <authorList>
            <person name="Liu H."/>
        </authorList>
    </citation>
    <scope>NUCLEOTIDE SEQUENCE [LARGE SCALE GENOMIC DNA]</scope>
    <source>
        <strain evidence="2 3">BU-1</strain>
    </source>
</reference>
<organism evidence="2 3">
    <name type="scientific">Falsiroseomonas selenitidurans</name>
    <dbReference type="NCBI Taxonomy" id="2716335"/>
    <lineage>
        <taxon>Bacteria</taxon>
        <taxon>Pseudomonadati</taxon>
        <taxon>Pseudomonadota</taxon>
        <taxon>Alphaproteobacteria</taxon>
        <taxon>Acetobacterales</taxon>
        <taxon>Roseomonadaceae</taxon>
        <taxon>Falsiroseomonas</taxon>
    </lineage>
</organism>
<feature type="domain" description="GSCFA" evidence="1">
    <location>
        <begin position="69"/>
        <end position="306"/>
    </location>
</feature>
<sequence length="358" mass="40561">MSDTADVPSHMAAYEQDGKVKKTTYTFFRGTNSNFHPTDESLGTDTFVSTYLTKGWMPDAPFVDKSTPIVAFGSCFAANISNYLHRRGYNILTKKDDTAYVSSMGDGIVNTFAIRQQFEWAWENVKPDVELWHGYKAETFGYRDVVRLRTKDLFDQTELFIITMGLSEVWYDKPTGAVFWRAIPKQNYDPKRHDFRVTTVSENLENIRAIRSLIHRHKPDARVIFTLSPVPLTATFRPVSCVSANSVSKAILRAAIDEFMQTLPPDLAGTNYFPSYEMVLNGFDHPMMEDRKHPHQHVLTFNMKAFERYYCDVGMSDADLEAAYQEARAMDLKVATQGHFAVPRTMTPAAGGAQAPKA</sequence>
<comment type="caution">
    <text evidence="2">The sequence shown here is derived from an EMBL/GenBank/DDBJ whole genome shotgun (WGS) entry which is preliminary data.</text>
</comment>
<dbReference type="Pfam" id="PF08885">
    <property type="entry name" value="GSCFA"/>
    <property type="match status" value="1"/>
</dbReference>
<dbReference type="EMBL" id="JAAVNE010000048">
    <property type="protein sequence ID" value="NKC33572.1"/>
    <property type="molecule type" value="Genomic_DNA"/>
</dbReference>
<dbReference type="InterPro" id="IPR014982">
    <property type="entry name" value="GSCFA"/>
</dbReference>
<keyword evidence="3" id="KW-1185">Reference proteome</keyword>
<name>A0ABX1E8Q6_9PROT</name>
<evidence type="ECO:0000313" key="3">
    <source>
        <dbReference type="Proteomes" id="UP000787635"/>
    </source>
</evidence>